<organism evidence="2 3">
    <name type="scientific">Ridgeia piscesae</name>
    <name type="common">Tubeworm</name>
    <dbReference type="NCBI Taxonomy" id="27915"/>
    <lineage>
        <taxon>Eukaryota</taxon>
        <taxon>Metazoa</taxon>
        <taxon>Spiralia</taxon>
        <taxon>Lophotrochozoa</taxon>
        <taxon>Annelida</taxon>
        <taxon>Polychaeta</taxon>
        <taxon>Sedentaria</taxon>
        <taxon>Canalipalpata</taxon>
        <taxon>Sabellida</taxon>
        <taxon>Siboglinidae</taxon>
        <taxon>Ridgeia</taxon>
    </lineage>
</organism>
<name>A0AAD9NSA9_RIDPI</name>
<comment type="caution">
    <text evidence="2">The sequence shown here is derived from an EMBL/GenBank/DDBJ whole genome shotgun (WGS) entry which is preliminary data.</text>
</comment>
<keyword evidence="3" id="KW-1185">Reference proteome</keyword>
<dbReference type="AlphaFoldDB" id="A0AAD9NSA9"/>
<evidence type="ECO:0000313" key="2">
    <source>
        <dbReference type="EMBL" id="KAK2180580.1"/>
    </source>
</evidence>
<dbReference type="PANTHER" id="PTHR28586">
    <property type="entry name" value="PROTEIN PAXX"/>
    <property type="match status" value="1"/>
</dbReference>
<dbReference type="EMBL" id="JAODUO010000437">
    <property type="protein sequence ID" value="KAK2180580.1"/>
    <property type="molecule type" value="Genomic_DNA"/>
</dbReference>
<gene>
    <name evidence="2" type="ORF">NP493_437g03022</name>
</gene>
<dbReference type="CDD" id="cd22286">
    <property type="entry name" value="HD_PAXX_N"/>
    <property type="match status" value="1"/>
</dbReference>
<evidence type="ECO:0000313" key="3">
    <source>
        <dbReference type="Proteomes" id="UP001209878"/>
    </source>
</evidence>
<dbReference type="Proteomes" id="UP001209878">
    <property type="component" value="Unassembled WGS sequence"/>
</dbReference>
<dbReference type="PANTHER" id="PTHR28586:SF1">
    <property type="entry name" value="PROTEIN PAXX"/>
    <property type="match status" value="1"/>
</dbReference>
<dbReference type="GO" id="GO:0070419">
    <property type="term" value="C:nonhomologous end joining complex"/>
    <property type="evidence" value="ECO:0007669"/>
    <property type="project" value="TreeGrafter"/>
</dbReference>
<dbReference type="InterPro" id="IPR054134">
    <property type="entry name" value="PAXX_N"/>
</dbReference>
<dbReference type="GO" id="GO:0005634">
    <property type="term" value="C:nucleus"/>
    <property type="evidence" value="ECO:0007669"/>
    <property type="project" value="TreeGrafter"/>
</dbReference>
<dbReference type="GO" id="GO:0006303">
    <property type="term" value="P:double-strand break repair via nonhomologous end joining"/>
    <property type="evidence" value="ECO:0007669"/>
    <property type="project" value="InterPro"/>
</dbReference>
<dbReference type="GO" id="GO:0060090">
    <property type="term" value="F:molecular adaptor activity"/>
    <property type="evidence" value="ECO:0007669"/>
    <property type="project" value="TreeGrafter"/>
</dbReference>
<dbReference type="InterPro" id="IPR027873">
    <property type="entry name" value="PAXX"/>
</dbReference>
<dbReference type="Pfam" id="PF15384">
    <property type="entry name" value="PAXX"/>
    <property type="match status" value="1"/>
</dbReference>
<sequence>MSSMKTIVADAKCQELHAVIKTASDKYLCYTRIEGNCFVLAASNGYDVWRTEIDWEELKTLADLSDLSTDKYLEKIRNGFLQADIQASLIGAKVNLVIGQGVKALTHELYEAKLAQKKSDLNSILFRLAERSLELESRLEKADMEIAGLRQQQKTSAVGDSSGLILDLDAKRNKQPKIQPKKPGMSAVNPASRKRRAAHGVQFD</sequence>
<dbReference type="GO" id="GO:0035861">
    <property type="term" value="C:site of double-strand break"/>
    <property type="evidence" value="ECO:0007669"/>
    <property type="project" value="TreeGrafter"/>
</dbReference>
<proteinExistence type="predicted"/>
<feature type="region of interest" description="Disordered" evidence="1">
    <location>
        <begin position="169"/>
        <end position="204"/>
    </location>
</feature>
<accession>A0AAD9NSA9</accession>
<protein>
    <submittedName>
        <fullName evidence="2">Uncharacterized protein</fullName>
    </submittedName>
</protein>
<evidence type="ECO:0000256" key="1">
    <source>
        <dbReference type="SAM" id="MobiDB-lite"/>
    </source>
</evidence>
<reference evidence="2" key="1">
    <citation type="journal article" date="2023" name="Mol. Biol. Evol.">
        <title>Third-Generation Sequencing Reveals the Adaptive Role of the Epigenome in Three Deep-Sea Polychaetes.</title>
        <authorList>
            <person name="Perez M."/>
            <person name="Aroh O."/>
            <person name="Sun Y."/>
            <person name="Lan Y."/>
            <person name="Juniper S.K."/>
            <person name="Young C.R."/>
            <person name="Angers B."/>
            <person name="Qian P.Y."/>
        </authorList>
    </citation>
    <scope>NUCLEOTIDE SEQUENCE</scope>
    <source>
        <strain evidence="2">R07B-5</strain>
    </source>
</reference>